<organism evidence="5 6">
    <name type="scientific">Prevotella pallens ATCC 700821</name>
    <dbReference type="NCBI Taxonomy" id="997353"/>
    <lineage>
        <taxon>Bacteria</taxon>
        <taxon>Pseudomonadati</taxon>
        <taxon>Bacteroidota</taxon>
        <taxon>Bacteroidia</taxon>
        <taxon>Bacteroidales</taxon>
        <taxon>Prevotellaceae</taxon>
        <taxon>Prevotella</taxon>
    </lineage>
</organism>
<dbReference type="STRING" id="997353.HMPREF9144_1253"/>
<feature type="domain" description="HTH araC/xylS-type" evidence="4">
    <location>
        <begin position="47"/>
        <end position="151"/>
    </location>
</feature>
<dbReference type="PROSITE" id="PS01124">
    <property type="entry name" value="HTH_ARAC_FAMILY_2"/>
    <property type="match status" value="1"/>
</dbReference>
<dbReference type="AlphaFoldDB" id="F9DHW3"/>
<evidence type="ECO:0000256" key="3">
    <source>
        <dbReference type="ARBA" id="ARBA00023163"/>
    </source>
</evidence>
<proteinExistence type="predicted"/>
<evidence type="ECO:0000313" key="6">
    <source>
        <dbReference type="Proteomes" id="UP000004123"/>
    </source>
</evidence>
<dbReference type="InterPro" id="IPR018060">
    <property type="entry name" value="HTH_AraC"/>
</dbReference>
<keyword evidence="1" id="KW-0805">Transcription regulation</keyword>
<feature type="non-terminal residue" evidence="5">
    <location>
        <position position="1"/>
    </location>
</feature>
<dbReference type="PANTHER" id="PTHR43280">
    <property type="entry name" value="ARAC-FAMILY TRANSCRIPTIONAL REGULATOR"/>
    <property type="match status" value="1"/>
</dbReference>
<dbReference type="Pfam" id="PF12833">
    <property type="entry name" value="HTH_18"/>
    <property type="match status" value="1"/>
</dbReference>
<reference evidence="5 6" key="1">
    <citation type="submission" date="2011-04" db="EMBL/GenBank/DDBJ databases">
        <authorList>
            <person name="Muzny D."/>
            <person name="Qin X."/>
            <person name="Deng J."/>
            <person name="Jiang H."/>
            <person name="Liu Y."/>
            <person name="Qu J."/>
            <person name="Song X.-Z."/>
            <person name="Zhang L."/>
            <person name="Thornton R."/>
            <person name="Coyle M."/>
            <person name="Francisco L."/>
            <person name="Jackson L."/>
            <person name="Javaid M."/>
            <person name="Korchina V."/>
            <person name="Kovar C."/>
            <person name="Mata R."/>
            <person name="Mathew T."/>
            <person name="Ngo R."/>
            <person name="Nguyen L."/>
            <person name="Nguyen N."/>
            <person name="Okwuonu G."/>
            <person name="Ongeri F."/>
            <person name="Pham C."/>
            <person name="Simmons D."/>
            <person name="Wilczek-Boney K."/>
            <person name="Hale W."/>
            <person name="Jakkamsetti A."/>
            <person name="Pham P."/>
            <person name="Ruth R."/>
            <person name="San Lucas F."/>
            <person name="Warren J."/>
            <person name="Zhang J."/>
            <person name="Zhao Z."/>
            <person name="Zhou C."/>
            <person name="Zhu D."/>
            <person name="Lee S."/>
            <person name="Bess C."/>
            <person name="Blankenburg K."/>
            <person name="Forbes L."/>
            <person name="Fu Q."/>
            <person name="Gubbala S."/>
            <person name="Hirani K."/>
            <person name="Jayaseelan J.C."/>
            <person name="Lara F."/>
            <person name="Munidasa M."/>
            <person name="Palculict T."/>
            <person name="Patil S."/>
            <person name="Pu L.-L."/>
            <person name="Saada N."/>
            <person name="Tang L."/>
            <person name="Weissenberger G."/>
            <person name="Zhu Y."/>
            <person name="Hemphill L."/>
            <person name="Shang Y."/>
            <person name="Youmans B."/>
            <person name="Ayvaz T."/>
            <person name="Ross M."/>
            <person name="Santibanez J."/>
            <person name="Aqrawi P."/>
            <person name="Gross S."/>
            <person name="Joshi V."/>
            <person name="Fowler G."/>
            <person name="Nazareth L."/>
            <person name="Reid J."/>
            <person name="Worley K."/>
            <person name="Petrosino J."/>
            <person name="Highlander S."/>
            <person name="Gibbs R."/>
        </authorList>
    </citation>
    <scope>NUCLEOTIDE SEQUENCE [LARGE SCALE GENOMIC DNA]</scope>
    <source>
        <strain evidence="5 6">ATCC 700821</strain>
    </source>
</reference>
<accession>F9DHW3</accession>
<keyword evidence="2" id="KW-0238">DNA-binding</keyword>
<name>F9DHW3_9BACT</name>
<dbReference type="GO" id="GO:0003700">
    <property type="term" value="F:DNA-binding transcription factor activity"/>
    <property type="evidence" value="ECO:0007669"/>
    <property type="project" value="InterPro"/>
</dbReference>
<dbReference type="Gene3D" id="1.10.10.60">
    <property type="entry name" value="Homeodomain-like"/>
    <property type="match status" value="2"/>
</dbReference>
<dbReference type="EMBL" id="AFPY01000063">
    <property type="protein sequence ID" value="EGQ18151.1"/>
    <property type="molecule type" value="Genomic_DNA"/>
</dbReference>
<keyword evidence="3" id="KW-0804">Transcription</keyword>
<dbReference type="GO" id="GO:0043565">
    <property type="term" value="F:sequence-specific DNA binding"/>
    <property type="evidence" value="ECO:0007669"/>
    <property type="project" value="InterPro"/>
</dbReference>
<sequence length="166" mass="19417">LNLQKKQLNSNLSKLAIMGKYNITGKKEKAATYRGLVSPKLMEELKDQILNIILFQQRYRDKNYSAKQLAEDLETNTRYISAVVNVKFNMNYTSFVNKFRIEEAMAILASKKYKDLNMEDISTMVGFANRQSFYASFYRINGMTPREYKLKALRPKNKEVVDVEMR</sequence>
<dbReference type="HOGENOM" id="CLU_135469_0_0_10"/>
<gene>
    <name evidence="5" type="ORF">HMPREF9144_1253</name>
</gene>
<evidence type="ECO:0000313" key="5">
    <source>
        <dbReference type="EMBL" id="EGQ18151.1"/>
    </source>
</evidence>
<evidence type="ECO:0000256" key="1">
    <source>
        <dbReference type="ARBA" id="ARBA00023015"/>
    </source>
</evidence>
<evidence type="ECO:0000256" key="2">
    <source>
        <dbReference type="ARBA" id="ARBA00023125"/>
    </source>
</evidence>
<evidence type="ECO:0000259" key="4">
    <source>
        <dbReference type="PROSITE" id="PS01124"/>
    </source>
</evidence>
<dbReference type="InterPro" id="IPR009057">
    <property type="entry name" value="Homeodomain-like_sf"/>
</dbReference>
<dbReference type="SMART" id="SM00342">
    <property type="entry name" value="HTH_ARAC"/>
    <property type="match status" value="1"/>
</dbReference>
<dbReference type="SUPFAM" id="SSF46689">
    <property type="entry name" value="Homeodomain-like"/>
    <property type="match status" value="1"/>
</dbReference>
<comment type="caution">
    <text evidence="5">The sequence shown here is derived from an EMBL/GenBank/DDBJ whole genome shotgun (WGS) entry which is preliminary data.</text>
</comment>
<dbReference type="PANTHER" id="PTHR43280:SF29">
    <property type="entry name" value="ARAC-FAMILY TRANSCRIPTIONAL REGULATOR"/>
    <property type="match status" value="1"/>
</dbReference>
<protein>
    <recommendedName>
        <fullName evidence="4">HTH araC/xylS-type domain-containing protein</fullName>
    </recommendedName>
</protein>
<dbReference type="Proteomes" id="UP000004123">
    <property type="component" value="Unassembled WGS sequence"/>
</dbReference>
<dbReference type="eggNOG" id="COG2207">
    <property type="taxonomic scope" value="Bacteria"/>
</dbReference>